<dbReference type="InterPro" id="IPR000421">
    <property type="entry name" value="FA58C"/>
</dbReference>
<comment type="caution">
    <text evidence="3">The sequence shown here is derived from an EMBL/GenBank/DDBJ whole genome shotgun (WGS) entry which is preliminary data.</text>
</comment>
<dbReference type="Pfam" id="PF00754">
    <property type="entry name" value="F5_F8_type_C"/>
    <property type="match status" value="1"/>
</dbReference>
<feature type="signal peptide" evidence="1">
    <location>
        <begin position="1"/>
        <end position="30"/>
    </location>
</feature>
<dbReference type="AlphaFoldDB" id="A0A9X4KSZ3"/>
<protein>
    <submittedName>
        <fullName evidence="3">Discoidin domain-containing protein</fullName>
    </submittedName>
</protein>
<evidence type="ECO:0000259" key="2">
    <source>
        <dbReference type="Pfam" id="PF00754"/>
    </source>
</evidence>
<evidence type="ECO:0000313" key="3">
    <source>
        <dbReference type="EMBL" id="MDG0810529.1"/>
    </source>
</evidence>
<keyword evidence="4" id="KW-1185">Reference proteome</keyword>
<name>A0A9X4KSZ3_9BACL</name>
<evidence type="ECO:0000256" key="1">
    <source>
        <dbReference type="SAM" id="SignalP"/>
    </source>
</evidence>
<evidence type="ECO:0000313" key="4">
    <source>
        <dbReference type="Proteomes" id="UP001153404"/>
    </source>
</evidence>
<organism evidence="3 4">
    <name type="scientific">Cohnella rhizosphaerae</name>
    <dbReference type="NCBI Taxonomy" id="1457232"/>
    <lineage>
        <taxon>Bacteria</taxon>
        <taxon>Bacillati</taxon>
        <taxon>Bacillota</taxon>
        <taxon>Bacilli</taxon>
        <taxon>Bacillales</taxon>
        <taxon>Paenibacillaceae</taxon>
        <taxon>Cohnella</taxon>
    </lineage>
</organism>
<reference evidence="3" key="1">
    <citation type="submission" date="2022-10" db="EMBL/GenBank/DDBJ databases">
        <title>Comparative genomic analysis of Cohnella hashimotonis sp. nov., isolated from the International Space Station.</title>
        <authorList>
            <person name="Simpson A."/>
            <person name="Venkateswaran K."/>
        </authorList>
    </citation>
    <scope>NUCLEOTIDE SEQUENCE</scope>
    <source>
        <strain evidence="3">DSM 28161</strain>
    </source>
</reference>
<dbReference type="Gene3D" id="2.60.120.260">
    <property type="entry name" value="Galactose-binding domain-like"/>
    <property type="match status" value="1"/>
</dbReference>
<feature type="domain" description="F5/8 type C" evidence="2">
    <location>
        <begin position="62"/>
        <end position="173"/>
    </location>
</feature>
<dbReference type="InterPro" id="IPR008979">
    <property type="entry name" value="Galactose-bd-like_sf"/>
</dbReference>
<proteinExistence type="predicted"/>
<gene>
    <name evidence="3" type="ORF">OMP40_15060</name>
</gene>
<feature type="chain" id="PRO_5040757703" evidence="1">
    <location>
        <begin position="31"/>
        <end position="248"/>
    </location>
</feature>
<keyword evidence="1" id="KW-0732">Signal</keyword>
<dbReference type="RefSeq" id="WP_277532395.1">
    <property type="nucleotide sequence ID" value="NZ_JAPDIA010000003.1"/>
</dbReference>
<dbReference type="SUPFAM" id="SSF49785">
    <property type="entry name" value="Galactose-binding domain-like"/>
    <property type="match status" value="1"/>
</dbReference>
<dbReference type="EMBL" id="JAPDIA010000003">
    <property type="protein sequence ID" value="MDG0810529.1"/>
    <property type="molecule type" value="Genomic_DNA"/>
</dbReference>
<accession>A0A9X4KSZ3</accession>
<dbReference type="Proteomes" id="UP001153404">
    <property type="component" value="Unassembled WGS sequence"/>
</dbReference>
<sequence length="248" mass="26744">MVKKPIVRRIATFILLCLIVQVFPVGVTQAEESKAYSEAPTESHLVSNGASVNVLNGMVFHEGDPANLTDGKADTLTGGYGLVDFYVDLGRKLPLTYVNISFSRMWDGVNTVYVSDDAQSWQQVIAGSGSQYEYIKDTAATNGETQPNEFGALLPEGTEGRYVRISTKDWANFYELRVYSSQEVAAPNTDYSEAPSGLRIVSTGAQVTGYNGMKFNDGDPVNLTDGNPATMAGGLRSGRYVRGSGPQA</sequence>